<dbReference type="InterPro" id="IPR003439">
    <property type="entry name" value="ABC_transporter-like_ATP-bd"/>
</dbReference>
<evidence type="ECO:0000256" key="4">
    <source>
        <dbReference type="ARBA" id="ARBA00038388"/>
    </source>
</evidence>
<protein>
    <submittedName>
        <fullName evidence="6">ABC transporter related protein</fullName>
    </submittedName>
</protein>
<reference evidence="6 7" key="1">
    <citation type="journal article" date="2014" name="Genome Announc.">
        <title>Genome Sequence and Methylome of Soil Bacterium Gemmatirosa kalamazoonensis KBS708T, a Member of the Rarely Cultivated Gemmatimonadetes Phylum.</title>
        <authorList>
            <person name="Debruyn J.M."/>
            <person name="Radosevich M."/>
            <person name="Wommack K.E."/>
            <person name="Polson S.W."/>
            <person name="Hauser L.J."/>
            <person name="Fawaz M.N."/>
            <person name="Korlach J."/>
            <person name="Tsai Y.C."/>
        </authorList>
    </citation>
    <scope>NUCLEOTIDE SEQUENCE [LARGE SCALE GENOMIC DNA]</scope>
    <source>
        <strain evidence="6 7">KBS708</strain>
        <plasmid evidence="7">Plasmid 2</plasmid>
    </source>
</reference>
<dbReference type="GO" id="GO:0016887">
    <property type="term" value="F:ATP hydrolysis activity"/>
    <property type="evidence" value="ECO:0007669"/>
    <property type="project" value="InterPro"/>
</dbReference>
<dbReference type="PANTHER" id="PTHR24220:SF452">
    <property type="entry name" value="ABC TRANSPORTER ATP-BINDING PROTEIN"/>
    <property type="match status" value="1"/>
</dbReference>
<evidence type="ECO:0000256" key="2">
    <source>
        <dbReference type="ARBA" id="ARBA00022741"/>
    </source>
</evidence>
<dbReference type="PANTHER" id="PTHR24220">
    <property type="entry name" value="IMPORT ATP-BINDING PROTEIN"/>
    <property type="match status" value="1"/>
</dbReference>
<dbReference type="GO" id="GO:0005524">
    <property type="term" value="F:ATP binding"/>
    <property type="evidence" value="ECO:0007669"/>
    <property type="project" value="UniProtKB-KW"/>
</dbReference>
<proteinExistence type="inferred from homology"/>
<dbReference type="KEGG" id="gba:J421_5992"/>
<keyword evidence="3" id="KW-0067">ATP-binding</keyword>
<dbReference type="Gene3D" id="3.40.50.300">
    <property type="entry name" value="P-loop containing nucleotide triphosphate hydrolases"/>
    <property type="match status" value="1"/>
</dbReference>
<comment type="similarity">
    <text evidence="4">Belongs to the ABC transporter superfamily. Macrolide exporter (TC 3.A.1.122) family.</text>
</comment>
<dbReference type="PATRIC" id="fig|861299.3.peg.6045"/>
<evidence type="ECO:0000313" key="6">
    <source>
        <dbReference type="EMBL" id="AHG93527.1"/>
    </source>
</evidence>
<gene>
    <name evidence="6" type="ORF">J421_5992</name>
</gene>
<keyword evidence="7" id="KW-1185">Reference proteome</keyword>
<evidence type="ECO:0000259" key="5">
    <source>
        <dbReference type="PROSITE" id="PS50893"/>
    </source>
</evidence>
<dbReference type="EMBL" id="CP007130">
    <property type="protein sequence ID" value="AHG93527.1"/>
    <property type="molecule type" value="Genomic_DNA"/>
</dbReference>
<dbReference type="InterPro" id="IPR027417">
    <property type="entry name" value="P-loop_NTPase"/>
</dbReference>
<feature type="domain" description="ABC transporter" evidence="5">
    <location>
        <begin position="4"/>
        <end position="242"/>
    </location>
</feature>
<dbReference type="PROSITE" id="PS50893">
    <property type="entry name" value="ABC_TRANSPORTER_2"/>
    <property type="match status" value="1"/>
</dbReference>
<sequence length="242" mass="26286">MALVEIRDVYKSFKREAQTVDVYSGLTIDFEEGSYTALMGPSGSGKSTLLNLVAGLDKPTRGSVRVAGAEVSAMSAAQLASWRARTIGFVFQSYNLLPVLTARQNVELPLLLTKLGKKDRAERTAIALGVVGLGDRMDHYPRQLSGGQEQRVAIARAIVADPTLILLDEPTGQLDARSSEEVLELLRRLNEEFHKTIMMVTHDAKAAGSAKRVLHLEKGDLLERGVAATHALPEARREAVAL</sequence>
<dbReference type="AlphaFoldDB" id="W0RSS7"/>
<dbReference type="InterPro" id="IPR003593">
    <property type="entry name" value="AAA+_ATPase"/>
</dbReference>
<organism evidence="6 7">
    <name type="scientific">Gemmatirosa kalamazoonensis</name>
    <dbReference type="NCBI Taxonomy" id="861299"/>
    <lineage>
        <taxon>Bacteria</taxon>
        <taxon>Pseudomonadati</taxon>
        <taxon>Gemmatimonadota</taxon>
        <taxon>Gemmatimonadia</taxon>
        <taxon>Gemmatimonadales</taxon>
        <taxon>Gemmatimonadaceae</taxon>
        <taxon>Gemmatirosa</taxon>
    </lineage>
</organism>
<keyword evidence="1" id="KW-0813">Transport</keyword>
<name>W0RSS7_9BACT</name>
<dbReference type="InterPro" id="IPR017911">
    <property type="entry name" value="MacB-like_ATP-bd"/>
</dbReference>
<dbReference type="RefSeq" id="WP_025414828.1">
    <property type="nucleotide sequence ID" value="NZ_CP007130.1"/>
</dbReference>
<keyword evidence="2" id="KW-0547">Nucleotide-binding</keyword>
<dbReference type="OrthoDB" id="9809450at2"/>
<dbReference type="eggNOG" id="COG1136">
    <property type="taxonomic scope" value="Bacteria"/>
</dbReference>
<dbReference type="Pfam" id="PF00005">
    <property type="entry name" value="ABC_tran"/>
    <property type="match status" value="1"/>
</dbReference>
<dbReference type="SUPFAM" id="SSF52540">
    <property type="entry name" value="P-loop containing nucleoside triphosphate hydrolases"/>
    <property type="match status" value="1"/>
</dbReference>
<evidence type="ECO:0000313" key="7">
    <source>
        <dbReference type="Proteomes" id="UP000019151"/>
    </source>
</evidence>
<geneLocation type="plasmid" evidence="6 7">
    <name>2</name>
</geneLocation>
<dbReference type="GO" id="GO:0098796">
    <property type="term" value="C:membrane protein complex"/>
    <property type="evidence" value="ECO:0007669"/>
    <property type="project" value="UniProtKB-ARBA"/>
</dbReference>
<keyword evidence="6" id="KW-0614">Plasmid</keyword>
<dbReference type="FunFam" id="3.40.50.300:FF:000032">
    <property type="entry name" value="Export ABC transporter ATP-binding protein"/>
    <property type="match status" value="1"/>
</dbReference>
<dbReference type="GO" id="GO:0005886">
    <property type="term" value="C:plasma membrane"/>
    <property type="evidence" value="ECO:0007669"/>
    <property type="project" value="TreeGrafter"/>
</dbReference>
<dbReference type="InParanoid" id="W0RSS7"/>
<evidence type="ECO:0000256" key="1">
    <source>
        <dbReference type="ARBA" id="ARBA00022448"/>
    </source>
</evidence>
<dbReference type="HOGENOM" id="CLU_000604_1_22_0"/>
<dbReference type="SMART" id="SM00382">
    <property type="entry name" value="AAA"/>
    <property type="match status" value="1"/>
</dbReference>
<accession>W0RSS7</accession>
<dbReference type="CDD" id="cd03255">
    <property type="entry name" value="ABC_MJ0796_LolCDE_FtsE"/>
    <property type="match status" value="1"/>
</dbReference>
<dbReference type="Proteomes" id="UP000019151">
    <property type="component" value="Plasmid 2"/>
</dbReference>
<evidence type="ECO:0000256" key="3">
    <source>
        <dbReference type="ARBA" id="ARBA00022840"/>
    </source>
</evidence>
<dbReference type="GO" id="GO:0022857">
    <property type="term" value="F:transmembrane transporter activity"/>
    <property type="evidence" value="ECO:0007669"/>
    <property type="project" value="TreeGrafter"/>
</dbReference>
<dbReference type="InterPro" id="IPR015854">
    <property type="entry name" value="ABC_transpr_LolD-like"/>
</dbReference>